<evidence type="ECO:0000313" key="2">
    <source>
        <dbReference type="EMBL" id="GAA1534757.1"/>
    </source>
</evidence>
<dbReference type="InterPro" id="IPR050066">
    <property type="entry name" value="UvrABC_protein_C"/>
</dbReference>
<dbReference type="Pfam" id="PF01541">
    <property type="entry name" value="GIY-YIG"/>
    <property type="match status" value="1"/>
</dbReference>
<name>A0ABP4LZW8_9ACTN</name>
<proteinExistence type="predicted"/>
<organism evidence="2 3">
    <name type="scientific">Kribbella lupini</name>
    <dbReference type="NCBI Taxonomy" id="291602"/>
    <lineage>
        <taxon>Bacteria</taxon>
        <taxon>Bacillati</taxon>
        <taxon>Actinomycetota</taxon>
        <taxon>Actinomycetes</taxon>
        <taxon>Propionibacteriales</taxon>
        <taxon>Kribbellaceae</taxon>
        <taxon>Kribbella</taxon>
    </lineage>
</organism>
<keyword evidence="3" id="KW-1185">Reference proteome</keyword>
<evidence type="ECO:0000313" key="3">
    <source>
        <dbReference type="Proteomes" id="UP001500363"/>
    </source>
</evidence>
<gene>
    <name evidence="2" type="ORF">GCM10009741_41540</name>
</gene>
<feature type="domain" description="GIY-YIG" evidence="1">
    <location>
        <begin position="18"/>
        <end position="96"/>
    </location>
</feature>
<dbReference type="Gene3D" id="3.40.1440.10">
    <property type="entry name" value="GIY-YIG endonuclease"/>
    <property type="match status" value="1"/>
</dbReference>
<comment type="caution">
    <text evidence="2">The sequence shown here is derived from an EMBL/GenBank/DDBJ whole genome shotgun (WGS) entry which is preliminary data.</text>
</comment>
<dbReference type="SUPFAM" id="SSF82771">
    <property type="entry name" value="GIY-YIG endonuclease"/>
    <property type="match status" value="1"/>
</dbReference>
<dbReference type="Proteomes" id="UP001500363">
    <property type="component" value="Unassembled WGS sequence"/>
</dbReference>
<dbReference type="InterPro" id="IPR000305">
    <property type="entry name" value="GIY-YIG_endonuc"/>
</dbReference>
<sequence>MDLAVPGVLREAAAEAPGGAGVYLFLGASGEVLYVGKAGNLRQRLAQHAAAKGPRVGLAKRYDLVRRVVWEVAASEEAAAWRESELIFALRPPYNANTGVRGVAAVGQDARIPYVVVREGAAGVLRFGLETAVPSDGRAYGCFPHLGKGVASSLGIACSDGYTALLRLLWASGGVGQLMPGAITRSAPEQFSVVIDEGIRPALHGFLSGARGKLVDELLLGASGRPAFMMPALRRDREAALRFFAGGPKLVRERRLRHGVRGRVLEVETYRRLVCEEIAPVIRG</sequence>
<dbReference type="RefSeq" id="WP_344176373.1">
    <property type="nucleotide sequence ID" value="NZ_BAAANC010000002.1"/>
</dbReference>
<dbReference type="PROSITE" id="PS50164">
    <property type="entry name" value="GIY_YIG"/>
    <property type="match status" value="1"/>
</dbReference>
<reference evidence="3" key="1">
    <citation type="journal article" date="2019" name="Int. J. Syst. Evol. Microbiol.">
        <title>The Global Catalogue of Microorganisms (GCM) 10K type strain sequencing project: providing services to taxonomists for standard genome sequencing and annotation.</title>
        <authorList>
            <consortium name="The Broad Institute Genomics Platform"/>
            <consortium name="The Broad Institute Genome Sequencing Center for Infectious Disease"/>
            <person name="Wu L."/>
            <person name="Ma J."/>
        </authorList>
    </citation>
    <scope>NUCLEOTIDE SEQUENCE [LARGE SCALE GENOMIC DNA]</scope>
    <source>
        <strain evidence="3">JCM 14303</strain>
    </source>
</reference>
<protein>
    <recommendedName>
        <fullName evidence="1">GIY-YIG domain-containing protein</fullName>
    </recommendedName>
</protein>
<dbReference type="PANTHER" id="PTHR30562">
    <property type="entry name" value="UVRC/OXIDOREDUCTASE"/>
    <property type="match status" value="1"/>
</dbReference>
<accession>A0ABP4LZW8</accession>
<dbReference type="PANTHER" id="PTHR30562:SF1">
    <property type="entry name" value="UVRABC SYSTEM PROTEIN C"/>
    <property type="match status" value="1"/>
</dbReference>
<dbReference type="SMART" id="SM00465">
    <property type="entry name" value="GIYc"/>
    <property type="match status" value="1"/>
</dbReference>
<dbReference type="InterPro" id="IPR035901">
    <property type="entry name" value="GIY-YIG_endonuc_sf"/>
</dbReference>
<dbReference type="EMBL" id="BAAANC010000002">
    <property type="protein sequence ID" value="GAA1534757.1"/>
    <property type="molecule type" value="Genomic_DNA"/>
</dbReference>
<evidence type="ECO:0000259" key="1">
    <source>
        <dbReference type="PROSITE" id="PS50164"/>
    </source>
</evidence>